<evidence type="ECO:0000313" key="1">
    <source>
        <dbReference type="EMBL" id="PSX11307.1"/>
    </source>
</evidence>
<gene>
    <name evidence="1" type="ORF">C0W27_06220</name>
</gene>
<sequence>MNTEKTITQYKKSQHNCDEKRFFQKNIEIADTINKKSTGFKRIRKNARFIAWCYLNRTHLQTLLNTFSTPELKSILGLHPHIIKKPFKPYICVNWQKKQRIKSVTQHFSFMSDLFSNNLPLIYRDEGYCLLEIQDRDEERYQLILNRGQNREGALGLQLINSKNQRIYTITMNLCPENHGSMYIGSIQGPNNDVENRSDIIKSLTKGCHGLRPKALILEFAIMLAHSLKLQNIYGISNKSHMYQSWRYIGRKRNAVTFDYDSHWQEYGAIKSSNKDFYNIPLEVPKKDLESLNRNKRKLYKKRYQWLESLEIEFTDNLSKIITENI</sequence>
<dbReference type="PANTHER" id="PTHR38785:SF1">
    <property type="entry name" value="HOMOLOG OF VIRK"/>
    <property type="match status" value="1"/>
</dbReference>
<proteinExistence type="predicted"/>
<accession>A0ABX5H5Z3</accession>
<keyword evidence="2" id="KW-1185">Reference proteome</keyword>
<reference evidence="1 2" key="1">
    <citation type="submission" date="2018-01" db="EMBL/GenBank/DDBJ databases">
        <title>Whole genome sequencing of Histamine producing bacteria.</title>
        <authorList>
            <person name="Butler K."/>
        </authorList>
    </citation>
    <scope>NUCLEOTIDE SEQUENCE [LARGE SCALE GENOMIC DNA]</scope>
    <source>
        <strain evidence="1 2">A6-1</strain>
    </source>
</reference>
<dbReference type="RefSeq" id="WP_052957685.1">
    <property type="nucleotide sequence ID" value="NZ_JZSW01000002.1"/>
</dbReference>
<comment type="caution">
    <text evidence="1">The sequence shown here is derived from an EMBL/GenBank/DDBJ whole genome shotgun (WGS) entry which is preliminary data.</text>
</comment>
<name>A0ABX5H5Z3_PHOAN</name>
<dbReference type="Pfam" id="PF04393">
    <property type="entry name" value="DUF535"/>
    <property type="match status" value="1"/>
</dbReference>
<dbReference type="InterPro" id="IPR007488">
    <property type="entry name" value="DUF535"/>
</dbReference>
<evidence type="ECO:0000313" key="2">
    <source>
        <dbReference type="Proteomes" id="UP000240989"/>
    </source>
</evidence>
<organism evidence="1 2">
    <name type="scientific">Photobacterium angustum</name>
    <dbReference type="NCBI Taxonomy" id="661"/>
    <lineage>
        <taxon>Bacteria</taxon>
        <taxon>Pseudomonadati</taxon>
        <taxon>Pseudomonadota</taxon>
        <taxon>Gammaproteobacteria</taxon>
        <taxon>Vibrionales</taxon>
        <taxon>Vibrionaceae</taxon>
        <taxon>Photobacterium</taxon>
    </lineage>
</organism>
<dbReference type="EMBL" id="PYOU01000004">
    <property type="protein sequence ID" value="PSX11307.1"/>
    <property type="molecule type" value="Genomic_DNA"/>
</dbReference>
<protein>
    <submittedName>
        <fullName evidence="1">DUF535 domain-containing protein</fullName>
    </submittedName>
</protein>
<dbReference type="PANTHER" id="PTHR38785">
    <property type="entry name" value="HOMOLOG OF VIRK"/>
    <property type="match status" value="1"/>
</dbReference>
<dbReference type="Proteomes" id="UP000240989">
    <property type="component" value="Unassembled WGS sequence"/>
</dbReference>